<evidence type="ECO:0000256" key="1">
    <source>
        <dbReference type="SAM" id="SignalP"/>
    </source>
</evidence>
<dbReference type="EMBL" id="GEHC01000706">
    <property type="protein sequence ID" value="JAV46939.1"/>
    <property type="molecule type" value="Transcribed_RNA"/>
</dbReference>
<feature type="signal peptide" evidence="1">
    <location>
        <begin position="1"/>
        <end position="26"/>
    </location>
</feature>
<sequence length="78" mass="8695">MEVIFVKTYTVLFLILVMGNFHVVRSSSEEIVPINKEPTSVERSVVSPGGKQIFVAPVVCPAGQKPDHRGRCRQVWSL</sequence>
<organism evidence="2">
    <name type="scientific">Aedes albopictus</name>
    <name type="common">Asian tiger mosquito</name>
    <name type="synonym">Stegomyia albopicta</name>
    <dbReference type="NCBI Taxonomy" id="7160"/>
    <lineage>
        <taxon>Eukaryota</taxon>
        <taxon>Metazoa</taxon>
        <taxon>Ecdysozoa</taxon>
        <taxon>Arthropoda</taxon>
        <taxon>Hexapoda</taxon>
        <taxon>Insecta</taxon>
        <taxon>Pterygota</taxon>
        <taxon>Neoptera</taxon>
        <taxon>Endopterygota</taxon>
        <taxon>Diptera</taxon>
        <taxon>Nematocera</taxon>
        <taxon>Culicoidea</taxon>
        <taxon>Culicidae</taxon>
        <taxon>Culicinae</taxon>
        <taxon>Aedini</taxon>
        <taxon>Aedes</taxon>
        <taxon>Stegomyia</taxon>
    </lineage>
</organism>
<accession>A0A1W7R6Z6</accession>
<protein>
    <submittedName>
        <fullName evidence="2">Putative conserved secreted protein</fullName>
    </submittedName>
</protein>
<dbReference type="AlphaFoldDB" id="A0A1W7R6Z6"/>
<proteinExistence type="predicted"/>
<keyword evidence="1" id="KW-0732">Signal</keyword>
<reference evidence="2" key="1">
    <citation type="submission" date="2016-03" db="EMBL/GenBank/DDBJ databases">
        <title>RNAseq analyses of the sensorial organs of adult female Aedes albopictus.</title>
        <authorList>
            <person name="Fabrizio L."/>
            <person name="Ribeiro J.M."/>
            <person name="Arca B."/>
        </authorList>
    </citation>
    <scope>NUCLEOTIDE SEQUENCE</scope>
</reference>
<feature type="chain" id="PRO_5013252852" evidence="1">
    <location>
        <begin position="27"/>
        <end position="78"/>
    </location>
</feature>
<evidence type="ECO:0000313" key="2">
    <source>
        <dbReference type="EMBL" id="JAV46939.1"/>
    </source>
</evidence>
<name>A0A1W7R6Z6_AEDAL</name>